<gene>
    <name evidence="1" type="ORF">A2419_00110</name>
</gene>
<name>A0A1F4Y2R5_9BACT</name>
<proteinExistence type="predicted"/>
<accession>A0A1F4Y2R5</accession>
<comment type="caution">
    <text evidence="1">The sequence shown here is derived from an EMBL/GenBank/DDBJ whole genome shotgun (WGS) entry which is preliminary data.</text>
</comment>
<evidence type="ECO:0000313" key="2">
    <source>
        <dbReference type="Proteomes" id="UP000176568"/>
    </source>
</evidence>
<reference evidence="1 2" key="1">
    <citation type="journal article" date="2016" name="Nat. Commun.">
        <title>Thousands of microbial genomes shed light on interconnected biogeochemical processes in an aquifer system.</title>
        <authorList>
            <person name="Anantharaman K."/>
            <person name="Brown C.T."/>
            <person name="Hug L.A."/>
            <person name="Sharon I."/>
            <person name="Castelle C.J."/>
            <person name="Probst A.J."/>
            <person name="Thomas B.C."/>
            <person name="Singh A."/>
            <person name="Wilkins M.J."/>
            <person name="Karaoz U."/>
            <person name="Brodie E.L."/>
            <person name="Williams K.H."/>
            <person name="Hubbard S.S."/>
            <person name="Banfield J.F."/>
        </authorList>
    </citation>
    <scope>NUCLEOTIDE SEQUENCE [LARGE SCALE GENOMIC DNA]</scope>
</reference>
<dbReference type="Proteomes" id="UP000176568">
    <property type="component" value="Unassembled WGS sequence"/>
</dbReference>
<organism evidence="1 2">
    <name type="scientific">Candidatus Adlerbacteria bacterium RIFOXYC1_FULL_48_26</name>
    <dbReference type="NCBI Taxonomy" id="1797247"/>
    <lineage>
        <taxon>Bacteria</taxon>
        <taxon>Candidatus Adleribacteriota</taxon>
    </lineage>
</organism>
<protein>
    <submittedName>
        <fullName evidence="1">Uncharacterized protein</fullName>
    </submittedName>
</protein>
<dbReference type="STRING" id="1797247.A2419_00110"/>
<evidence type="ECO:0000313" key="1">
    <source>
        <dbReference type="EMBL" id="OGC88201.1"/>
    </source>
</evidence>
<dbReference type="EMBL" id="MEXB01000011">
    <property type="protein sequence ID" value="OGC88201.1"/>
    <property type="molecule type" value="Genomic_DNA"/>
</dbReference>
<sequence>MTDANEVAISKATTPQDLGGLHAGAALHKAFSEQTEAEFVECWLTATSEALEADLRVQMKRVPQDQP</sequence>
<dbReference type="AlphaFoldDB" id="A0A1F4Y2R5"/>